<dbReference type="InterPro" id="IPR036259">
    <property type="entry name" value="MFS_trans_sf"/>
</dbReference>
<evidence type="ECO:0000256" key="5">
    <source>
        <dbReference type="ARBA" id="ARBA00022989"/>
    </source>
</evidence>
<evidence type="ECO:0000256" key="2">
    <source>
        <dbReference type="ARBA" id="ARBA00022448"/>
    </source>
</evidence>
<dbReference type="PROSITE" id="PS50850">
    <property type="entry name" value="MFS"/>
    <property type="match status" value="1"/>
</dbReference>
<accession>A0A6H1WQX0</accession>
<gene>
    <name evidence="9" type="ORF">FVE67_01685</name>
</gene>
<dbReference type="SUPFAM" id="SSF103473">
    <property type="entry name" value="MFS general substrate transporter"/>
    <property type="match status" value="1"/>
</dbReference>
<feature type="transmembrane region" description="Helical" evidence="7">
    <location>
        <begin position="112"/>
        <end position="131"/>
    </location>
</feature>
<feature type="transmembrane region" description="Helical" evidence="7">
    <location>
        <begin position="379"/>
        <end position="399"/>
    </location>
</feature>
<evidence type="ECO:0000259" key="8">
    <source>
        <dbReference type="PROSITE" id="PS50850"/>
    </source>
</evidence>
<feature type="transmembrane region" description="Helical" evidence="7">
    <location>
        <begin position="354"/>
        <end position="373"/>
    </location>
</feature>
<name>A0A6H1WQX0_9BACT</name>
<organism evidence="9 10">
    <name type="scientific">Thermosulfurimonas marina</name>
    <dbReference type="NCBI Taxonomy" id="2047767"/>
    <lineage>
        <taxon>Bacteria</taxon>
        <taxon>Pseudomonadati</taxon>
        <taxon>Thermodesulfobacteriota</taxon>
        <taxon>Thermodesulfobacteria</taxon>
        <taxon>Thermodesulfobacteriales</taxon>
        <taxon>Thermodesulfobacteriaceae</taxon>
        <taxon>Thermosulfurimonas</taxon>
    </lineage>
</organism>
<dbReference type="Gene3D" id="1.20.1250.20">
    <property type="entry name" value="MFS general substrate transporter like domains"/>
    <property type="match status" value="1"/>
</dbReference>
<feature type="transmembrane region" description="Helical" evidence="7">
    <location>
        <begin position="316"/>
        <end position="333"/>
    </location>
</feature>
<feature type="transmembrane region" description="Helical" evidence="7">
    <location>
        <begin position="263"/>
        <end position="285"/>
    </location>
</feature>
<keyword evidence="5 7" id="KW-1133">Transmembrane helix</keyword>
<dbReference type="EMBL" id="CP042909">
    <property type="protein sequence ID" value="QJA05583.1"/>
    <property type="molecule type" value="Genomic_DNA"/>
</dbReference>
<feature type="transmembrane region" description="Helical" evidence="7">
    <location>
        <begin position="174"/>
        <end position="197"/>
    </location>
</feature>
<dbReference type="KEGG" id="tmai:FVE67_01685"/>
<evidence type="ECO:0000256" key="1">
    <source>
        <dbReference type="ARBA" id="ARBA00004651"/>
    </source>
</evidence>
<dbReference type="PANTHER" id="PTHR23513:SF11">
    <property type="entry name" value="STAPHYLOFERRIN A TRANSPORTER"/>
    <property type="match status" value="1"/>
</dbReference>
<feature type="transmembrane region" description="Helical" evidence="7">
    <location>
        <begin position="19"/>
        <end position="37"/>
    </location>
</feature>
<keyword evidence="6 7" id="KW-0472">Membrane</keyword>
<dbReference type="CDD" id="cd06173">
    <property type="entry name" value="MFS_MefA_like"/>
    <property type="match status" value="1"/>
</dbReference>
<keyword evidence="10" id="KW-1185">Reference proteome</keyword>
<feature type="transmembrane region" description="Helical" evidence="7">
    <location>
        <begin position="292"/>
        <end position="310"/>
    </location>
</feature>
<feature type="domain" description="Major facilitator superfamily (MFS) profile" evidence="8">
    <location>
        <begin position="14"/>
        <end position="404"/>
    </location>
</feature>
<dbReference type="GO" id="GO:0005886">
    <property type="term" value="C:plasma membrane"/>
    <property type="evidence" value="ECO:0007669"/>
    <property type="project" value="UniProtKB-SubCell"/>
</dbReference>
<evidence type="ECO:0000256" key="6">
    <source>
        <dbReference type="ARBA" id="ARBA00023136"/>
    </source>
</evidence>
<evidence type="ECO:0000256" key="7">
    <source>
        <dbReference type="SAM" id="Phobius"/>
    </source>
</evidence>
<keyword evidence="4 7" id="KW-0812">Transmembrane</keyword>
<dbReference type="GO" id="GO:0022857">
    <property type="term" value="F:transmembrane transporter activity"/>
    <property type="evidence" value="ECO:0007669"/>
    <property type="project" value="InterPro"/>
</dbReference>
<evidence type="ECO:0000256" key="3">
    <source>
        <dbReference type="ARBA" id="ARBA00022475"/>
    </source>
</evidence>
<feature type="transmembrane region" description="Helical" evidence="7">
    <location>
        <begin position="53"/>
        <end position="73"/>
    </location>
</feature>
<keyword evidence="2" id="KW-0813">Transport</keyword>
<evidence type="ECO:0000313" key="9">
    <source>
        <dbReference type="EMBL" id="QJA05583.1"/>
    </source>
</evidence>
<dbReference type="InterPro" id="IPR010290">
    <property type="entry name" value="TM_effector"/>
</dbReference>
<proteinExistence type="predicted"/>
<evidence type="ECO:0000313" key="10">
    <source>
        <dbReference type="Proteomes" id="UP000501253"/>
    </source>
</evidence>
<dbReference type="Proteomes" id="UP000501253">
    <property type="component" value="Chromosome"/>
</dbReference>
<dbReference type="PANTHER" id="PTHR23513">
    <property type="entry name" value="INTEGRAL MEMBRANE EFFLUX PROTEIN-RELATED"/>
    <property type="match status" value="1"/>
</dbReference>
<dbReference type="Pfam" id="PF05977">
    <property type="entry name" value="MFS_3"/>
    <property type="match status" value="1"/>
</dbReference>
<sequence length="407" mass="43922">MAFWLEWAQGLVLPLRRKYFRYFILAQGLSLLGRWVHTTAQRWLLYELTGSPAYLGLLGALGSLPVLLFALPAGVLADHFPKRRVLALAQLTAALSAFLLFLLTWAHLVRPWQVLALAFLMGLGVALEFPVRNAFIYDLVGKEDLVSALSLHSLAFNLSRFAGPALAGALMSTVGLAFCFLFNALSYLPVTLAVLVTELPENHLPSRGNLFQALREGLGYALRRPAIRGVLLLVALVSVGLFPYAVLLPALVRELYAGGGREFSIFMAANGLGALLGALFAGTAGRRLPSFLLIRVSALLLPPAVYLLALGPGLKASWALLALIGFLMVNVIMNGNARVQSLCGDEMRGRVLGLFSWCFFGLFPVGSLFWGAVAERWGSAGALKAAALFSLGAIIVLFWSSGGRHED</sequence>
<dbReference type="RefSeq" id="WP_168718946.1">
    <property type="nucleotide sequence ID" value="NZ_CP042909.1"/>
</dbReference>
<protein>
    <submittedName>
        <fullName evidence="9">MFS transporter</fullName>
    </submittedName>
</protein>
<evidence type="ECO:0000256" key="4">
    <source>
        <dbReference type="ARBA" id="ARBA00022692"/>
    </source>
</evidence>
<keyword evidence="3" id="KW-1003">Cell membrane</keyword>
<feature type="transmembrane region" description="Helical" evidence="7">
    <location>
        <begin position="85"/>
        <end position="106"/>
    </location>
</feature>
<dbReference type="InterPro" id="IPR020846">
    <property type="entry name" value="MFS_dom"/>
</dbReference>
<feature type="transmembrane region" description="Helical" evidence="7">
    <location>
        <begin position="230"/>
        <end position="251"/>
    </location>
</feature>
<reference evidence="9 10" key="1">
    <citation type="submission" date="2019-08" db="EMBL/GenBank/DDBJ databases">
        <title>Complete genome sequence of Thermosulfurimonas marina SU872T, an anaerobic thermophilic chemolithoautotrophic bacterium isolated from a shallow marine hydrothermal vent.</title>
        <authorList>
            <person name="Allioux M."/>
            <person name="Jebbar M."/>
            <person name="Slobodkina G."/>
            <person name="Slobodkin A."/>
            <person name="Moalic Y."/>
            <person name="Frolova A."/>
            <person name="Shao Z."/>
            <person name="Alain K."/>
        </authorList>
    </citation>
    <scope>NUCLEOTIDE SEQUENCE [LARGE SCALE GENOMIC DNA]</scope>
    <source>
        <strain evidence="9 10">SU872</strain>
    </source>
</reference>
<comment type="subcellular location">
    <subcellularLocation>
        <location evidence="1">Cell membrane</location>
        <topology evidence="1">Multi-pass membrane protein</topology>
    </subcellularLocation>
</comment>
<dbReference type="AlphaFoldDB" id="A0A6H1WQX0"/>